<comment type="subunit">
    <text evidence="1">Homodimer or homotrimer. Seems to be a monomer when not phosphorylated.</text>
</comment>
<feature type="domain" description="PRD" evidence="10">
    <location>
        <begin position="193"/>
        <end position="301"/>
    </location>
</feature>
<proteinExistence type="predicted"/>
<dbReference type="RefSeq" id="WP_061855743.1">
    <property type="nucleotide sequence ID" value="NZ_LUGM01000005.1"/>
</dbReference>
<dbReference type="EMBL" id="LUGM01000005">
    <property type="protein sequence ID" value="KYH13044.1"/>
    <property type="molecule type" value="Genomic_DNA"/>
</dbReference>
<dbReference type="InterPro" id="IPR036388">
    <property type="entry name" value="WH-like_DNA-bd_sf"/>
</dbReference>
<dbReference type="InterPro" id="IPR011608">
    <property type="entry name" value="PRD"/>
</dbReference>
<dbReference type="InterPro" id="IPR002178">
    <property type="entry name" value="PTS_EIIA_type-2_dom"/>
</dbReference>
<dbReference type="InterPro" id="IPR050661">
    <property type="entry name" value="BglG_antiterminators"/>
</dbReference>
<dbReference type="Gene3D" id="1.10.10.10">
    <property type="entry name" value="Winged helix-like DNA-binding domain superfamily/Winged helix DNA-binding domain"/>
    <property type="match status" value="1"/>
</dbReference>
<feature type="domain" description="PTS EIIA type-2" evidence="8">
    <location>
        <begin position="520"/>
        <end position="679"/>
    </location>
</feature>
<dbReference type="SUPFAM" id="SSF55804">
    <property type="entry name" value="Phoshotransferase/anion transport protein"/>
    <property type="match status" value="1"/>
</dbReference>
<dbReference type="InterPro" id="IPR007737">
    <property type="entry name" value="Mga_HTH"/>
</dbReference>
<dbReference type="Pfam" id="PF05043">
    <property type="entry name" value="Mga"/>
    <property type="match status" value="2"/>
</dbReference>
<name>A0A151A0W3_9STAP</name>
<evidence type="ECO:0000313" key="12">
    <source>
        <dbReference type="Proteomes" id="UP000075418"/>
    </source>
</evidence>
<comment type="caution">
    <text evidence="11">The sequence shown here is derived from an EMBL/GenBank/DDBJ whole genome shotgun (WGS) entry which is preliminary data.</text>
</comment>
<evidence type="ECO:0000259" key="9">
    <source>
        <dbReference type="PROSITE" id="PS51099"/>
    </source>
</evidence>
<dbReference type="GO" id="GO:0006355">
    <property type="term" value="P:regulation of DNA-templated transcription"/>
    <property type="evidence" value="ECO:0007669"/>
    <property type="project" value="InterPro"/>
</dbReference>
<dbReference type="Pfam" id="PF02302">
    <property type="entry name" value="PTS_IIB"/>
    <property type="match status" value="1"/>
</dbReference>
<dbReference type="InterPro" id="IPR003501">
    <property type="entry name" value="PTS_EIIB_2/3"/>
</dbReference>
<sequence>MLLSTREKDIIDMLIKYYGQYVTIYDIAQSLAVSSRTIHRELKSVESSLQQFGLSLSRVTKKGIQLEGNKQQIDDLKNYLYQQTTVDLSQEEQKVIILYALIQSDEPIKQYSLAQEIGVSIQTLTKLLDELSQELQNYQLTLLKKRGEGVHLEGTESKKRELLSQLMVNNLNSTSVYSVIENHFVYQSINQNQLSMVDMDKIFQVERILMDHLDRLPYSLTESSYLTLTVHIVLSIERMLKGEYVTLNDDVYNDVKDTYEHEIATALSHHLEHIYGVQFNQAEIAFITIHLRGAKRKDSEEIFKDDKDELKRIDYFINLVSQSTQMSFNNREALSEGLKLHIIPAINRLNANIETYNPLTEMIKQDYPVLFDTVSNSLRQVWPNFAFPDSEIGFIVLHFGGAIQRENEATFHALVVCSSGIGTSQILATRLQQTFSKITDTTQASVGDLTNINFNNYDAIISTVDLDITVPYITVNPLLPDTDINHVSAFINVTRPQKNMANLTHQPWPIDSNNQEALLNYMRKGLELIDSVYIDYTETKNWTKYLTKFLYEHKVIQNKKSFADLIHQRALDQNFILEPYPLALPHLKHEMILKPIILVSILNEPINFMNDQNDQHYIQYLLSIFVPEDEIPARIVSNFSSELVNHLDNLSDLMSQPEQLINILKQSYLQQLQTKLQNGVNTHD</sequence>
<keyword evidence="5" id="KW-0010">Activator</keyword>
<protein>
    <submittedName>
        <fullName evidence="11">PTS lactose transporter subunit IIB</fullName>
    </submittedName>
</protein>
<dbReference type="Gene3D" id="3.40.50.2300">
    <property type="match status" value="1"/>
</dbReference>
<dbReference type="Pfam" id="PF00874">
    <property type="entry name" value="PRD"/>
    <property type="match status" value="2"/>
</dbReference>
<keyword evidence="3" id="KW-0677">Repeat</keyword>
<evidence type="ECO:0000313" key="11">
    <source>
        <dbReference type="EMBL" id="KYH13044.1"/>
    </source>
</evidence>
<accession>A0A151A0W3</accession>
<keyword evidence="4" id="KW-0805">Transcription regulation</keyword>
<dbReference type="PANTHER" id="PTHR30185:SF18">
    <property type="entry name" value="TRANSCRIPTIONAL REGULATOR MTLR"/>
    <property type="match status" value="1"/>
</dbReference>
<feature type="coiled-coil region" evidence="7">
    <location>
        <begin position="121"/>
        <end position="148"/>
    </location>
</feature>
<evidence type="ECO:0000256" key="4">
    <source>
        <dbReference type="ARBA" id="ARBA00023015"/>
    </source>
</evidence>
<evidence type="ECO:0000256" key="6">
    <source>
        <dbReference type="ARBA" id="ARBA00023163"/>
    </source>
</evidence>
<evidence type="ECO:0000256" key="2">
    <source>
        <dbReference type="ARBA" id="ARBA00022679"/>
    </source>
</evidence>
<dbReference type="GO" id="GO:0008982">
    <property type="term" value="F:protein-N(PI)-phosphohistidine-sugar phosphotransferase activity"/>
    <property type="evidence" value="ECO:0007669"/>
    <property type="project" value="InterPro"/>
</dbReference>
<dbReference type="SUPFAM" id="SSF63520">
    <property type="entry name" value="PTS-regulatory domain, PRD"/>
    <property type="match status" value="2"/>
</dbReference>
<keyword evidence="2" id="KW-0808">Transferase</keyword>
<dbReference type="PROSITE" id="PS51094">
    <property type="entry name" value="PTS_EIIA_TYPE_2"/>
    <property type="match status" value="1"/>
</dbReference>
<evidence type="ECO:0000259" key="10">
    <source>
        <dbReference type="PROSITE" id="PS51372"/>
    </source>
</evidence>
<dbReference type="Gene3D" id="1.10.1790.10">
    <property type="entry name" value="PRD domain"/>
    <property type="match status" value="2"/>
</dbReference>
<keyword evidence="6" id="KW-0804">Transcription</keyword>
<dbReference type="Pfam" id="PF00359">
    <property type="entry name" value="PTS_EIIA_2"/>
    <property type="match status" value="1"/>
</dbReference>
<dbReference type="InterPro" id="IPR013011">
    <property type="entry name" value="PTS_EIIB_2"/>
</dbReference>
<dbReference type="PROSITE" id="PS51372">
    <property type="entry name" value="PRD_2"/>
    <property type="match status" value="2"/>
</dbReference>
<gene>
    <name evidence="11" type="ORF">A0131_11995</name>
</gene>
<dbReference type="Proteomes" id="UP000075418">
    <property type="component" value="Unassembled WGS sequence"/>
</dbReference>
<keyword evidence="7" id="KW-0175">Coiled coil</keyword>
<dbReference type="PROSITE" id="PS51099">
    <property type="entry name" value="PTS_EIIB_TYPE_2"/>
    <property type="match status" value="1"/>
</dbReference>
<evidence type="ECO:0000256" key="7">
    <source>
        <dbReference type="SAM" id="Coils"/>
    </source>
</evidence>
<evidence type="ECO:0000256" key="5">
    <source>
        <dbReference type="ARBA" id="ARBA00023159"/>
    </source>
</evidence>
<organism evidence="11 12">
    <name type="scientific">Staphylococcus kloosii</name>
    <dbReference type="NCBI Taxonomy" id="29384"/>
    <lineage>
        <taxon>Bacteria</taxon>
        <taxon>Bacillati</taxon>
        <taxon>Bacillota</taxon>
        <taxon>Bacilli</taxon>
        <taxon>Bacillales</taxon>
        <taxon>Staphylococcaceae</taxon>
        <taxon>Staphylococcus</taxon>
    </lineage>
</organism>
<evidence type="ECO:0000259" key="8">
    <source>
        <dbReference type="PROSITE" id="PS51094"/>
    </source>
</evidence>
<feature type="domain" description="PRD" evidence="10">
    <location>
        <begin position="304"/>
        <end position="409"/>
    </location>
</feature>
<reference evidence="11 12" key="1">
    <citation type="submission" date="2016-02" db="EMBL/GenBank/DDBJ databases">
        <title>Draft genome sequence of hydrocarbon degrading Staphylococcus saprophyticus Strain CNV2, isolated from crude-oil contaminated soil from Noonmati Oil Refinery, Guwahati, Assam, India.</title>
        <authorList>
            <person name="Mukherjee A."/>
            <person name="Chettri B."/>
            <person name="Langpoklakpam J."/>
            <person name="Singh A.K."/>
            <person name="Chattopadhyay D.J."/>
        </authorList>
    </citation>
    <scope>NUCLEOTIDE SEQUENCE [LARGE SCALE GENOMIC DNA]</scope>
    <source>
        <strain evidence="11 12">CNV2</strain>
    </source>
</reference>
<dbReference type="InterPro" id="IPR036095">
    <property type="entry name" value="PTS_EIIB-like_sf"/>
</dbReference>
<evidence type="ECO:0000256" key="3">
    <source>
        <dbReference type="ARBA" id="ARBA00022737"/>
    </source>
</evidence>
<dbReference type="Gene3D" id="3.40.930.10">
    <property type="entry name" value="Mannitol-specific EII, Chain A"/>
    <property type="match status" value="1"/>
</dbReference>
<dbReference type="AlphaFoldDB" id="A0A151A0W3"/>
<dbReference type="GO" id="GO:0009401">
    <property type="term" value="P:phosphoenolpyruvate-dependent sugar phosphotransferase system"/>
    <property type="evidence" value="ECO:0007669"/>
    <property type="project" value="InterPro"/>
</dbReference>
<dbReference type="SUPFAM" id="SSF52794">
    <property type="entry name" value="PTS system IIB component-like"/>
    <property type="match status" value="1"/>
</dbReference>
<dbReference type="InterPro" id="IPR016152">
    <property type="entry name" value="PTrfase/Anion_transptr"/>
</dbReference>
<feature type="domain" description="PTS EIIB type-2" evidence="9">
    <location>
        <begin position="411"/>
        <end position="499"/>
    </location>
</feature>
<dbReference type="InterPro" id="IPR036634">
    <property type="entry name" value="PRD_sf"/>
</dbReference>
<evidence type="ECO:0000256" key="1">
    <source>
        <dbReference type="ARBA" id="ARBA00011798"/>
    </source>
</evidence>
<dbReference type="PANTHER" id="PTHR30185">
    <property type="entry name" value="CRYPTIC BETA-GLUCOSIDE BGL OPERON ANTITERMINATOR"/>
    <property type="match status" value="1"/>
</dbReference>
<dbReference type="CDD" id="cd05568">
    <property type="entry name" value="PTS_IIB_bgl_like"/>
    <property type="match status" value="1"/>
</dbReference>